<feature type="active site" evidence="3">
    <location>
        <position position="176"/>
    </location>
</feature>
<evidence type="ECO:0000256" key="1">
    <source>
        <dbReference type="ARBA" id="ARBA00010515"/>
    </source>
</evidence>
<comment type="caution">
    <text evidence="5">The sequence shown here is derived from an EMBL/GenBank/DDBJ whole genome shotgun (WGS) entry which is preliminary data.</text>
</comment>
<dbReference type="SUPFAM" id="SSF53474">
    <property type="entry name" value="alpha/beta-Hydrolases"/>
    <property type="match status" value="1"/>
</dbReference>
<evidence type="ECO:0000256" key="3">
    <source>
        <dbReference type="PROSITE-ProRule" id="PRU10038"/>
    </source>
</evidence>
<dbReference type="EMBL" id="VFML01000001">
    <property type="protein sequence ID" value="TQJ05859.1"/>
    <property type="molecule type" value="Genomic_DNA"/>
</dbReference>
<evidence type="ECO:0000256" key="2">
    <source>
        <dbReference type="ARBA" id="ARBA00022801"/>
    </source>
</evidence>
<dbReference type="AlphaFoldDB" id="A0A542DRZ2"/>
<keyword evidence="2" id="KW-0378">Hydrolase</keyword>
<dbReference type="Pfam" id="PF07859">
    <property type="entry name" value="Abhydrolase_3"/>
    <property type="match status" value="1"/>
</dbReference>
<keyword evidence="6" id="KW-1185">Reference proteome</keyword>
<dbReference type="InterPro" id="IPR013094">
    <property type="entry name" value="AB_hydrolase_3"/>
</dbReference>
<dbReference type="Gene3D" id="3.40.50.1820">
    <property type="entry name" value="alpha/beta hydrolase"/>
    <property type="match status" value="1"/>
</dbReference>
<dbReference type="InterPro" id="IPR029058">
    <property type="entry name" value="AB_hydrolase_fold"/>
</dbReference>
<comment type="similarity">
    <text evidence="1">Belongs to the 'GDXG' lipolytic enzyme family.</text>
</comment>
<accession>A0A542DRZ2</accession>
<dbReference type="PROSITE" id="PS01174">
    <property type="entry name" value="LIPASE_GDXG_SER"/>
    <property type="match status" value="1"/>
</dbReference>
<dbReference type="InterPro" id="IPR033140">
    <property type="entry name" value="Lipase_GDXG_put_SER_AS"/>
</dbReference>
<dbReference type="PANTHER" id="PTHR48081">
    <property type="entry name" value="AB HYDROLASE SUPERFAMILY PROTEIN C4A8.06C"/>
    <property type="match status" value="1"/>
</dbReference>
<evidence type="ECO:0000313" key="5">
    <source>
        <dbReference type="EMBL" id="TQJ05859.1"/>
    </source>
</evidence>
<dbReference type="Proteomes" id="UP000320876">
    <property type="component" value="Unassembled WGS sequence"/>
</dbReference>
<evidence type="ECO:0000259" key="4">
    <source>
        <dbReference type="Pfam" id="PF07859"/>
    </source>
</evidence>
<gene>
    <name evidence="5" type="ORF">FB471_5703</name>
</gene>
<feature type="domain" description="Alpha/beta hydrolase fold-3" evidence="4">
    <location>
        <begin position="102"/>
        <end position="303"/>
    </location>
</feature>
<protein>
    <submittedName>
        <fullName evidence="5">Acetyl esterase/lipase</fullName>
    </submittedName>
</protein>
<name>A0A542DRZ2_AMYCI</name>
<dbReference type="PANTHER" id="PTHR48081:SF30">
    <property type="entry name" value="ACETYL-HYDROLASE LIPR-RELATED"/>
    <property type="match status" value="1"/>
</dbReference>
<organism evidence="5 6">
    <name type="scientific">Amycolatopsis cihanbeyliensis</name>
    <dbReference type="NCBI Taxonomy" id="1128664"/>
    <lineage>
        <taxon>Bacteria</taxon>
        <taxon>Bacillati</taxon>
        <taxon>Actinomycetota</taxon>
        <taxon>Actinomycetes</taxon>
        <taxon>Pseudonocardiales</taxon>
        <taxon>Pseudonocardiaceae</taxon>
        <taxon>Amycolatopsis</taxon>
    </lineage>
</organism>
<evidence type="ECO:0000313" key="6">
    <source>
        <dbReference type="Proteomes" id="UP000320876"/>
    </source>
</evidence>
<reference evidence="5 6" key="1">
    <citation type="submission" date="2019-06" db="EMBL/GenBank/DDBJ databases">
        <title>Sequencing the genomes of 1000 actinobacteria strains.</title>
        <authorList>
            <person name="Klenk H.-P."/>
        </authorList>
    </citation>
    <scope>NUCLEOTIDE SEQUENCE [LARGE SCALE GENOMIC DNA]</scope>
    <source>
        <strain evidence="5 6">DSM 45679</strain>
    </source>
</reference>
<proteinExistence type="inferred from homology"/>
<dbReference type="OrthoDB" id="128186at2"/>
<sequence>MRHQRWQLPSDRVTTPGPAASRRARWWSRISSVTLRPLTAALPASERGVRLSRRIVAGSLAVLGPVLPGTEVRGIDLADGGGSRVRGEWVHRPRVRREGTVLLYLHGSGYAVCSARTHRGLTSRLAAMTGLPVFACDYRLAPRHRFPAAADDVRAAYDWLRAHGHPGERVVVAGDSAGGHLALDLTLELLRSRSPAPAAVVLFSPLVDPSLELARRRERSRPDPMISAERARRMVALYTRDTDAAHPRLALGFDGVAGFPPTLIQAGGAEMLAADAEHLARSLRAAGAHCELEIWPGQMHVFQALPLLIPEARPALATAAGFIRRQACGPRRAEAS</sequence>
<dbReference type="InterPro" id="IPR050300">
    <property type="entry name" value="GDXG_lipolytic_enzyme"/>
</dbReference>
<dbReference type="GO" id="GO:0004806">
    <property type="term" value="F:triacylglycerol lipase activity"/>
    <property type="evidence" value="ECO:0007669"/>
    <property type="project" value="TreeGrafter"/>
</dbReference>